<dbReference type="EMBL" id="JAMTCJ010000003">
    <property type="protein sequence ID" value="MCP2176936.1"/>
    <property type="molecule type" value="Genomic_DNA"/>
</dbReference>
<proteinExistence type="predicted"/>
<feature type="domain" description="A-factor biosynthesis hotdog" evidence="2">
    <location>
        <begin position="34"/>
        <end position="171"/>
    </location>
</feature>
<gene>
    <name evidence="3" type="ORF">LX13_002764</name>
</gene>
<evidence type="ECO:0000256" key="1">
    <source>
        <dbReference type="SAM" id="MobiDB-lite"/>
    </source>
</evidence>
<sequence>MTVLPSELSARGQPVTSTLQPRLSHSTLVPREHVHRDALSEVYLTDIICDRYPNFRVGVHFPKSHSYYSDHVGPAAGRYDPLLVLECFRQASILIAHRHVGVEFDQSFIFNAGAISVVSDDAMTVASVPGTGELSAVIVGEKVRDETIIGITLDMTVTLAGVAAVTMTMSIQWMPKPIWARIRASGRAKLGLAEYRPGIEPLPGRHPHRSVGAHQPEALGRGLSRNVVVGAARHVPAGFDIDVLVDQHHPSLFDHPLDHIPGAVIFEAVRQAGIVGADEYFGLSARRLRIRSLSATFTRFGELDLPTSALVRPQTDTCDQVVGFDVDITQEGVTIASCGVVFARSHARAHATVQR</sequence>
<feature type="region of interest" description="Disordered" evidence="1">
    <location>
        <begin position="1"/>
        <end position="21"/>
    </location>
</feature>
<organism evidence="3 4">
    <name type="scientific">Williamsia maris</name>
    <dbReference type="NCBI Taxonomy" id="72806"/>
    <lineage>
        <taxon>Bacteria</taxon>
        <taxon>Bacillati</taxon>
        <taxon>Actinomycetota</taxon>
        <taxon>Actinomycetes</taxon>
        <taxon>Mycobacteriales</taxon>
        <taxon>Nocardiaceae</taxon>
        <taxon>Williamsia</taxon>
    </lineage>
</organism>
<evidence type="ECO:0000313" key="3">
    <source>
        <dbReference type="EMBL" id="MCP2176936.1"/>
    </source>
</evidence>
<evidence type="ECO:0000313" key="4">
    <source>
        <dbReference type="Proteomes" id="UP001206895"/>
    </source>
</evidence>
<protein>
    <submittedName>
        <fullName evidence="3">A-factor biosynthesis hotdog domain-containing protein</fullName>
    </submittedName>
</protein>
<name>A0ABT1HGT4_9NOCA</name>
<comment type="caution">
    <text evidence="3">The sequence shown here is derived from an EMBL/GenBank/DDBJ whole genome shotgun (WGS) entry which is preliminary data.</text>
</comment>
<accession>A0ABT1HGT4</accession>
<dbReference type="Pfam" id="PF03756">
    <property type="entry name" value="AfsA"/>
    <property type="match status" value="2"/>
</dbReference>
<dbReference type="Proteomes" id="UP001206895">
    <property type="component" value="Unassembled WGS sequence"/>
</dbReference>
<dbReference type="InterPro" id="IPR005509">
    <property type="entry name" value="AfsA_hotdog_dom"/>
</dbReference>
<evidence type="ECO:0000259" key="2">
    <source>
        <dbReference type="Pfam" id="PF03756"/>
    </source>
</evidence>
<feature type="domain" description="A-factor biosynthesis hotdog" evidence="2">
    <location>
        <begin position="221"/>
        <end position="337"/>
    </location>
</feature>
<keyword evidence="4" id="KW-1185">Reference proteome</keyword>
<reference evidence="3 4" key="1">
    <citation type="submission" date="2022-06" db="EMBL/GenBank/DDBJ databases">
        <title>Genomic Encyclopedia of Archaeal and Bacterial Type Strains, Phase II (KMG-II): from individual species to whole genera.</title>
        <authorList>
            <person name="Goeker M."/>
        </authorList>
    </citation>
    <scope>NUCLEOTIDE SEQUENCE [LARGE SCALE GENOMIC DNA]</scope>
    <source>
        <strain evidence="3 4">DSM 44693</strain>
    </source>
</reference>